<dbReference type="PANTHER" id="PTHR42828:SF3">
    <property type="entry name" value="THREONYLCARBAMOYL-AMP SYNTHASE"/>
    <property type="match status" value="1"/>
</dbReference>
<dbReference type="AlphaFoldDB" id="A0A2T2YDD4"/>
<dbReference type="GO" id="GO:0003725">
    <property type="term" value="F:double-stranded RNA binding"/>
    <property type="evidence" value="ECO:0007669"/>
    <property type="project" value="InterPro"/>
</dbReference>
<evidence type="ECO:0000313" key="3">
    <source>
        <dbReference type="Proteomes" id="UP000240357"/>
    </source>
</evidence>
<dbReference type="InterPro" id="IPR006070">
    <property type="entry name" value="Sua5-like_dom"/>
</dbReference>
<dbReference type="PANTHER" id="PTHR42828">
    <property type="entry name" value="DHBP SYNTHASE RIBB-LIKE ALPHA/BETA DOMAIN-CONTAINING PROTEIN"/>
    <property type="match status" value="1"/>
</dbReference>
<dbReference type="InterPro" id="IPR017945">
    <property type="entry name" value="DHBP_synth_RibB-like_a/b_dom"/>
</dbReference>
<name>A0A2T2YDD4_9BACT</name>
<evidence type="ECO:0000313" key="2">
    <source>
        <dbReference type="EMBL" id="PSR53468.1"/>
    </source>
</evidence>
<dbReference type="InterPro" id="IPR052532">
    <property type="entry name" value="SUA5_domain"/>
</dbReference>
<dbReference type="SUPFAM" id="SSF55821">
    <property type="entry name" value="YrdC/RibB"/>
    <property type="match status" value="1"/>
</dbReference>
<dbReference type="Gene3D" id="3.90.870.10">
    <property type="entry name" value="DHBP synthase"/>
    <property type="match status" value="1"/>
</dbReference>
<reference evidence="2 3" key="1">
    <citation type="submission" date="2018-03" db="EMBL/GenBank/DDBJ databases">
        <title>Adhaeribacter sp. HMF7605 Genome sequencing and assembly.</title>
        <authorList>
            <person name="Kang H."/>
            <person name="Kang J."/>
            <person name="Cha I."/>
            <person name="Kim H."/>
            <person name="Joh K."/>
        </authorList>
    </citation>
    <scope>NUCLEOTIDE SEQUENCE [LARGE SCALE GENOMIC DNA]</scope>
    <source>
        <strain evidence="2 3">HMF7605</strain>
    </source>
</reference>
<proteinExistence type="predicted"/>
<protein>
    <submittedName>
        <fullName evidence="2">Threonylcarbamoyl-AMP synthase</fullName>
    </submittedName>
</protein>
<organism evidence="2 3">
    <name type="scientific">Adhaeribacter arboris</name>
    <dbReference type="NCBI Taxonomy" id="2072846"/>
    <lineage>
        <taxon>Bacteria</taxon>
        <taxon>Pseudomonadati</taxon>
        <taxon>Bacteroidota</taxon>
        <taxon>Cytophagia</taxon>
        <taxon>Cytophagales</taxon>
        <taxon>Hymenobacteraceae</taxon>
        <taxon>Adhaeribacter</taxon>
    </lineage>
</organism>
<dbReference type="Pfam" id="PF01300">
    <property type="entry name" value="Sua5_yciO_yrdC"/>
    <property type="match status" value="1"/>
</dbReference>
<gene>
    <name evidence="2" type="ORF">AHMF7605_07980</name>
</gene>
<dbReference type="RefSeq" id="WP_106928124.1">
    <property type="nucleotide sequence ID" value="NZ_PYFT01000001.1"/>
</dbReference>
<sequence length="210" mass="23172">MANATLLKIHPDNPPLNKIMQVVDILRKGGIVIYPTDTIYGMGCDLHNARALERLCQLKGIKPDKANLSFICADLTHIADYARNISTSVYKVMKKALPGPFTFVLEASSKVPRLGGIRKKTVGIRVPDNQIPLCIVRELGNPIISTSIHDDDEIIEYATDPELIYEKFRHLVDAVVDGGYGKNVPSTVVICEDEQFEVLRQGAGDIANFV</sequence>
<keyword evidence="3" id="KW-1185">Reference proteome</keyword>
<comment type="caution">
    <text evidence="2">The sequence shown here is derived from an EMBL/GenBank/DDBJ whole genome shotgun (WGS) entry which is preliminary data.</text>
</comment>
<evidence type="ECO:0000259" key="1">
    <source>
        <dbReference type="PROSITE" id="PS51163"/>
    </source>
</evidence>
<dbReference type="EMBL" id="PYFT01000001">
    <property type="protein sequence ID" value="PSR53468.1"/>
    <property type="molecule type" value="Genomic_DNA"/>
</dbReference>
<dbReference type="Proteomes" id="UP000240357">
    <property type="component" value="Unassembled WGS sequence"/>
</dbReference>
<feature type="domain" description="YrdC-like" evidence="1">
    <location>
        <begin position="16"/>
        <end position="204"/>
    </location>
</feature>
<accession>A0A2T2YDD4</accession>
<dbReference type="PROSITE" id="PS51163">
    <property type="entry name" value="YRDC"/>
    <property type="match status" value="1"/>
</dbReference>
<dbReference type="NCBIfam" id="TIGR00057">
    <property type="entry name" value="L-threonylcarbamoyladenylate synthase"/>
    <property type="match status" value="1"/>
</dbReference>
<dbReference type="OrthoDB" id="9814580at2"/>